<sequence length="235" mass="25069">MAMRVVHCVKRSLRRIAGRRNNVSILALTSPHSPVPDPGESWVRDPVALQAVPALVDRFVEELASHSVDYWVGVFGYVSPRKNLHLIAEAITPLPGVGLVLAGTVSDEAEKLARPWLETLMSEGRVYVHRGPLASDMFDSLLSSVDCVVAAHSNDGPSGVVARAAVAGKVVVLAGAPTLRREAIALGPQAFWAELTVCGLRMAVAEARDEPRPFTPPVGGVEHFVSRLLGPPTSP</sequence>
<keyword evidence="2" id="KW-1185">Reference proteome</keyword>
<protein>
    <submittedName>
        <fullName evidence="1">Glycosyltransferase involved in cell wall biosynthesis</fullName>
    </submittedName>
</protein>
<dbReference type="EMBL" id="JACGWX010000004">
    <property type="protein sequence ID" value="MBA8848152.1"/>
    <property type="molecule type" value="Genomic_DNA"/>
</dbReference>
<dbReference type="Gene3D" id="3.40.50.2000">
    <property type="entry name" value="Glycogen Phosphorylase B"/>
    <property type="match status" value="1"/>
</dbReference>
<dbReference type="AlphaFoldDB" id="A0A839ECH8"/>
<dbReference type="Proteomes" id="UP000585905">
    <property type="component" value="Unassembled WGS sequence"/>
</dbReference>
<reference evidence="1 2" key="1">
    <citation type="submission" date="2020-07" db="EMBL/GenBank/DDBJ databases">
        <title>Sequencing the genomes of 1000 actinobacteria strains.</title>
        <authorList>
            <person name="Klenk H.-P."/>
        </authorList>
    </citation>
    <scope>NUCLEOTIDE SEQUENCE [LARGE SCALE GENOMIC DNA]</scope>
    <source>
        <strain evidence="1 2">DSM 19663</strain>
    </source>
</reference>
<dbReference type="GO" id="GO:0016740">
    <property type="term" value="F:transferase activity"/>
    <property type="evidence" value="ECO:0007669"/>
    <property type="project" value="UniProtKB-KW"/>
</dbReference>
<dbReference type="SUPFAM" id="SSF53756">
    <property type="entry name" value="UDP-Glycosyltransferase/glycogen phosphorylase"/>
    <property type="match status" value="1"/>
</dbReference>
<accession>A0A839ECH8</accession>
<evidence type="ECO:0000313" key="2">
    <source>
        <dbReference type="Proteomes" id="UP000585905"/>
    </source>
</evidence>
<name>A0A839ECH8_9MICO</name>
<organism evidence="1 2">
    <name type="scientific">Microcella alkalica</name>
    <dbReference type="NCBI Taxonomy" id="355930"/>
    <lineage>
        <taxon>Bacteria</taxon>
        <taxon>Bacillati</taxon>
        <taxon>Actinomycetota</taxon>
        <taxon>Actinomycetes</taxon>
        <taxon>Micrococcales</taxon>
        <taxon>Microbacteriaceae</taxon>
        <taxon>Microcella</taxon>
    </lineage>
</organism>
<comment type="caution">
    <text evidence="1">The sequence shown here is derived from an EMBL/GenBank/DDBJ whole genome shotgun (WGS) entry which is preliminary data.</text>
</comment>
<evidence type="ECO:0000313" key="1">
    <source>
        <dbReference type="EMBL" id="MBA8848152.1"/>
    </source>
</evidence>
<gene>
    <name evidence="1" type="ORF">FHX53_001751</name>
</gene>
<keyword evidence="1" id="KW-0808">Transferase</keyword>
<proteinExistence type="predicted"/>